<name>A0A5M9JNT1_MONFR</name>
<evidence type="ECO:0000313" key="3">
    <source>
        <dbReference type="Proteomes" id="UP000322873"/>
    </source>
</evidence>
<organism evidence="2 3">
    <name type="scientific">Monilinia fructicola</name>
    <name type="common">Brown rot fungus</name>
    <name type="synonym">Ciboria fructicola</name>
    <dbReference type="NCBI Taxonomy" id="38448"/>
    <lineage>
        <taxon>Eukaryota</taxon>
        <taxon>Fungi</taxon>
        <taxon>Dikarya</taxon>
        <taxon>Ascomycota</taxon>
        <taxon>Pezizomycotina</taxon>
        <taxon>Leotiomycetes</taxon>
        <taxon>Helotiales</taxon>
        <taxon>Sclerotiniaceae</taxon>
        <taxon>Monilinia</taxon>
    </lineage>
</organism>
<feature type="region of interest" description="Disordered" evidence="1">
    <location>
        <begin position="555"/>
        <end position="574"/>
    </location>
</feature>
<dbReference type="EMBL" id="VICG01000006">
    <property type="protein sequence ID" value="KAA8571168.1"/>
    <property type="molecule type" value="Genomic_DNA"/>
</dbReference>
<proteinExistence type="predicted"/>
<dbReference type="AlphaFoldDB" id="A0A5M9JNT1"/>
<dbReference type="VEuPathDB" id="FungiDB:MFRU_058g00180"/>
<feature type="compositionally biased region" description="Polar residues" evidence="1">
    <location>
        <begin position="714"/>
        <end position="723"/>
    </location>
</feature>
<evidence type="ECO:0000313" key="2">
    <source>
        <dbReference type="EMBL" id="KAA8571168.1"/>
    </source>
</evidence>
<feature type="region of interest" description="Disordered" evidence="1">
    <location>
        <begin position="714"/>
        <end position="775"/>
    </location>
</feature>
<feature type="compositionally biased region" description="Low complexity" evidence="1">
    <location>
        <begin position="562"/>
        <end position="573"/>
    </location>
</feature>
<comment type="caution">
    <text evidence="2">The sequence shown here is derived from an EMBL/GenBank/DDBJ whole genome shotgun (WGS) entry which is preliminary data.</text>
</comment>
<protein>
    <submittedName>
        <fullName evidence="2">Uncharacterized protein</fullName>
    </submittedName>
</protein>
<keyword evidence="3" id="KW-1185">Reference proteome</keyword>
<evidence type="ECO:0000256" key="1">
    <source>
        <dbReference type="SAM" id="MobiDB-lite"/>
    </source>
</evidence>
<feature type="compositionally biased region" description="Basic residues" evidence="1">
    <location>
        <begin position="739"/>
        <end position="749"/>
    </location>
</feature>
<dbReference type="Proteomes" id="UP000322873">
    <property type="component" value="Unassembled WGS sequence"/>
</dbReference>
<feature type="compositionally biased region" description="Polar residues" evidence="1">
    <location>
        <begin position="760"/>
        <end position="772"/>
    </location>
</feature>
<sequence>MMCLQVMSIGSNGKIEVATGSMQVQLTHLAQKSDVQSVCNKVEGMEYILRSVAETTKDILKSQQPEGSVWTAYGNDDTAIYRDLRRELRNRGFLDEHLRHYGVQKIIETLLKDLNNGAFDDIVGGDESIKVDDIVTTNLKQIPQPGAIDPGGKRDTCRGLRLEAVLDGTTLQNAHPDVVISNENPTNFQQSPALGALRNNVSAEATQRNLQNQNSGFYRLNDTGLSRSFLPHQNFRDSLGRPAAPTHSPSQFYLGSASFTNVLSQSERRHANQSTGVSILQRQDSSNISHQALQEGFAQGQRPWMTNAPGRLGNFSRPGVAEVPKSNITRQFHQNHGYQTLDNIRTSHGNTAGDYKKPQEVQDQSSQAFRNDWDISKRYSNLQQLRPNAPRIHPSLSQPPVQFPAQSQNLQQPNCTTDTSRWFQTRETTFPNTGEPKIYKESPDNYLFPQQGSHWGISPVPKARHNTNFAPRNYQNLNPDSGQSASTQAISWQNYRRTPDAATLSQPRNVFEFQAMQNIPKGAANEYSYYFGNHSTARKAKFPLNPNNASYFEKPSVPRQESWPPNLNNNSPSKFQDSKLDVSTIQQIPFGQNNIDWRPQQQFNASQLPRRPFQHLQNNHHLATQYSMPAVQNNRNFEFVTNRAQTTLNENENFKLAPPPLNFPAPHESLRRRSKSMGNIYGISNGDQGTSAYIERPNFTSYNIAPQQPNLDHNEALLSQGSGDNVDEFSEEISLPERRKSRRRKKRFQIKAEDMGYAGSDSSTDYEQSVYGTPTAEPRRRDRFLNWFLGNSSVGNYRGGSLLRRARSYDSF</sequence>
<reference evidence="2 3" key="1">
    <citation type="submission" date="2019-06" db="EMBL/GenBank/DDBJ databases">
        <title>Genome Sequence of the Brown Rot Fungal Pathogen Monilinia fructicola.</title>
        <authorList>
            <person name="De Miccolis Angelini R.M."/>
            <person name="Landi L."/>
            <person name="Abate D."/>
            <person name="Pollastro S."/>
            <person name="Romanazzi G."/>
            <person name="Faretra F."/>
        </authorList>
    </citation>
    <scope>NUCLEOTIDE SEQUENCE [LARGE SCALE GENOMIC DNA]</scope>
    <source>
        <strain evidence="2 3">Mfrc123</strain>
    </source>
</reference>
<accession>A0A5M9JNT1</accession>
<gene>
    <name evidence="2" type="ORF">EYC84_000509</name>
</gene>